<gene>
    <name evidence="1" type="ordered locus">PSEEN1034</name>
</gene>
<accession>Q1IEG9</accession>
<organism evidence="1 2">
    <name type="scientific">Pseudomonas entomophila (strain L48)</name>
    <dbReference type="NCBI Taxonomy" id="384676"/>
    <lineage>
        <taxon>Bacteria</taxon>
        <taxon>Pseudomonadati</taxon>
        <taxon>Pseudomonadota</taxon>
        <taxon>Gammaproteobacteria</taxon>
        <taxon>Pseudomonadales</taxon>
        <taxon>Pseudomonadaceae</taxon>
        <taxon>Pseudomonas</taxon>
    </lineage>
</organism>
<evidence type="ECO:0000313" key="1">
    <source>
        <dbReference type="EMBL" id="CAK13936.1"/>
    </source>
</evidence>
<protein>
    <submittedName>
        <fullName evidence="1">Uncharacterized protein</fullName>
    </submittedName>
</protein>
<dbReference type="HOGENOM" id="CLU_1407698_0_0_6"/>
<reference evidence="1 2" key="1">
    <citation type="journal article" date="2006" name="Nat. Biotechnol.">
        <title>Complete genome sequence of the entomopathogenic and metabolically versatile soil bacterium Pseudomonas entomophila.</title>
        <authorList>
            <person name="Vodovar N."/>
            <person name="Vallenet D."/>
            <person name="Cruveiller S."/>
            <person name="Rouy Z."/>
            <person name="Barbe V."/>
            <person name="Acosta C."/>
            <person name="Cattolico L."/>
            <person name="Jubin C."/>
            <person name="Lajus A."/>
            <person name="Segurens B."/>
            <person name="Vacherie B."/>
            <person name="Wincker P."/>
            <person name="Weissenbach J."/>
            <person name="Lemaitre B."/>
            <person name="Medigue C."/>
            <person name="Boccard F."/>
        </authorList>
    </citation>
    <scope>NUCLEOTIDE SEQUENCE [LARGE SCALE GENOMIC DNA]</scope>
    <source>
        <strain evidence="1 2">L48</strain>
    </source>
</reference>
<proteinExistence type="predicted"/>
<dbReference type="Proteomes" id="UP000000658">
    <property type="component" value="Chromosome"/>
</dbReference>
<sequence length="193" mass="22050">MSCRFHKFRLRGFMIDSEGILKSFVSELICVDGGVRPLKLIVTSPGLFPTGSGRFVLESEPFSWSWKLSRIKLKFHVAPTLTRNMVFRAACVTDDGGYLDDVLIGSGSGDFWLANDLWQSPDQFDYDAAWEAELTEEVVRFNGKTRDVFTIRNVMHKNRAVIEKTGHYTYVRMSEDKPPARFILGDISDIEYH</sequence>
<dbReference type="KEGG" id="pen:PSEEN1034"/>
<dbReference type="EMBL" id="CT573326">
    <property type="protein sequence ID" value="CAK13936.1"/>
    <property type="molecule type" value="Genomic_DNA"/>
</dbReference>
<dbReference type="AlphaFoldDB" id="Q1IEG9"/>
<name>Q1IEG9_PSEE4</name>
<evidence type="ECO:0000313" key="2">
    <source>
        <dbReference type="Proteomes" id="UP000000658"/>
    </source>
</evidence>